<evidence type="ECO:0000313" key="1">
    <source>
        <dbReference type="EMBL" id="KAJ2978908.1"/>
    </source>
</evidence>
<gene>
    <name evidence="1" type="ORF">NQ176_g3558</name>
</gene>
<accession>A0ACC1NJC5</accession>
<protein>
    <submittedName>
        <fullName evidence="1">Uncharacterized protein</fullName>
    </submittedName>
</protein>
<sequence>MDSCHEADIMRWGIIGTGTISTLFVKDLMVTQGLGANPARHVIQAVAASSWQKATDFLEETAATLQNPTIYTTHEDLYADSQVDVVYVGKHVLCEKPMGINAKEVDEIVALARQKCVFLMEAVWTRFLPIIDELKRLIHEEMVIGRPSRMFCDFSCNMASAPPSSRLKDRNQGGGALLDLGIYPLTLSNLILDGKVGHEALCPRISSSMTVIDGVDYSVAVIVNYPSRQSIGVLTASLESTTGRDFCRVEGSNGTILLSGPMAANPTTIRIQRHGHMEDEVREFNHPGTGLYFEANEVATCILTGKLESDVVPLAETRRIAAIMDKVREAGGVVYPQDC</sequence>
<organism evidence="1 2">
    <name type="scientific">Zarea fungicola</name>
    <dbReference type="NCBI Taxonomy" id="93591"/>
    <lineage>
        <taxon>Eukaryota</taxon>
        <taxon>Fungi</taxon>
        <taxon>Dikarya</taxon>
        <taxon>Ascomycota</taxon>
        <taxon>Pezizomycotina</taxon>
        <taxon>Sordariomycetes</taxon>
        <taxon>Hypocreomycetidae</taxon>
        <taxon>Hypocreales</taxon>
        <taxon>Cordycipitaceae</taxon>
        <taxon>Zarea</taxon>
    </lineage>
</organism>
<reference evidence="1" key="1">
    <citation type="submission" date="2022-08" db="EMBL/GenBank/DDBJ databases">
        <title>Genome Sequence of Lecanicillium fungicola.</title>
        <authorList>
            <person name="Buettner E."/>
        </authorList>
    </citation>
    <scope>NUCLEOTIDE SEQUENCE</scope>
    <source>
        <strain evidence="1">Babe33</strain>
    </source>
</reference>
<comment type="caution">
    <text evidence="1">The sequence shown here is derived from an EMBL/GenBank/DDBJ whole genome shotgun (WGS) entry which is preliminary data.</text>
</comment>
<name>A0ACC1NJC5_9HYPO</name>
<keyword evidence="2" id="KW-1185">Reference proteome</keyword>
<proteinExistence type="predicted"/>
<dbReference type="Proteomes" id="UP001143910">
    <property type="component" value="Unassembled WGS sequence"/>
</dbReference>
<dbReference type="EMBL" id="JANJQO010000332">
    <property type="protein sequence ID" value="KAJ2978908.1"/>
    <property type="molecule type" value="Genomic_DNA"/>
</dbReference>
<evidence type="ECO:0000313" key="2">
    <source>
        <dbReference type="Proteomes" id="UP001143910"/>
    </source>
</evidence>